<dbReference type="InterPro" id="IPR039426">
    <property type="entry name" value="TonB-dep_rcpt-like"/>
</dbReference>
<comment type="subcellular location">
    <subcellularLocation>
        <location evidence="1 8">Cell outer membrane</location>
        <topology evidence="1 8">Multi-pass membrane protein</topology>
    </subcellularLocation>
</comment>
<reference evidence="14 15" key="1">
    <citation type="submission" date="2018-04" db="EMBL/GenBank/DDBJ databases">
        <title>Genomic Encyclopedia of Archaeal and Bacterial Type Strains, Phase II (KMG-II): from individual species to whole genera.</title>
        <authorList>
            <person name="Goeker M."/>
        </authorList>
    </citation>
    <scope>NUCLEOTIDE SEQUENCE [LARGE SCALE GENOMIC DNA]</scope>
    <source>
        <strain evidence="14 15">DSM 26809</strain>
    </source>
</reference>
<dbReference type="RefSeq" id="WP_107828060.1">
    <property type="nucleotide sequence ID" value="NZ_CP160205.1"/>
</dbReference>
<organism evidence="14 15">
    <name type="scientific">Mucilaginibacter yixingensis</name>
    <dbReference type="NCBI Taxonomy" id="1295612"/>
    <lineage>
        <taxon>Bacteria</taxon>
        <taxon>Pseudomonadati</taxon>
        <taxon>Bacteroidota</taxon>
        <taxon>Sphingobacteriia</taxon>
        <taxon>Sphingobacteriales</taxon>
        <taxon>Sphingobacteriaceae</taxon>
        <taxon>Mucilaginibacter</taxon>
    </lineage>
</organism>
<feature type="domain" description="TonB-dependent receptor plug" evidence="13">
    <location>
        <begin position="149"/>
        <end position="253"/>
    </location>
</feature>
<dbReference type="EMBL" id="QAOQ01000003">
    <property type="protein sequence ID" value="PTQ97857.1"/>
    <property type="molecule type" value="Genomic_DNA"/>
</dbReference>
<evidence type="ECO:0000256" key="9">
    <source>
        <dbReference type="RuleBase" id="RU003357"/>
    </source>
</evidence>
<dbReference type="SUPFAM" id="SSF49464">
    <property type="entry name" value="Carboxypeptidase regulatory domain-like"/>
    <property type="match status" value="1"/>
</dbReference>
<dbReference type="InterPro" id="IPR012910">
    <property type="entry name" value="Plug_dom"/>
</dbReference>
<feature type="domain" description="TonB-dependent receptor-like beta-barrel" evidence="12">
    <location>
        <begin position="404"/>
        <end position="901"/>
    </location>
</feature>
<keyword evidence="5 9" id="KW-0798">TonB box</keyword>
<accession>A0A2T5JAG9</accession>
<gene>
    <name evidence="14" type="ORF">C8P68_10316</name>
</gene>
<evidence type="ECO:0000313" key="14">
    <source>
        <dbReference type="EMBL" id="PTQ97857.1"/>
    </source>
</evidence>
<dbReference type="Gene3D" id="2.170.130.10">
    <property type="entry name" value="TonB-dependent receptor, plug domain"/>
    <property type="match status" value="1"/>
</dbReference>
<feature type="region of interest" description="Disordered" evidence="10">
    <location>
        <begin position="360"/>
        <end position="381"/>
    </location>
</feature>
<feature type="compositionally biased region" description="Polar residues" evidence="10">
    <location>
        <begin position="364"/>
        <end position="381"/>
    </location>
</feature>
<evidence type="ECO:0000259" key="13">
    <source>
        <dbReference type="Pfam" id="PF07715"/>
    </source>
</evidence>
<evidence type="ECO:0000256" key="3">
    <source>
        <dbReference type="ARBA" id="ARBA00022452"/>
    </source>
</evidence>
<sequence>MKKPLLKLTAKTVKAAGHSPKMLLLLLFMMCLTALAHAQAIRGKVFDAQTGEPLVGATVTLKHADQVMYASARLDGSFGFKNLKDGQYELSSKYIGYEASAVKTISLTGKTTTTANLVLKTLSTQMNEVTISAHGNAESDGAVRTLEKAAPNVMNVLSANTIQLLPDVTVANTLQRVSGVTIQRSPSGEGRYAIIRGMAQRYNNTLVNGIKIPSPDDAFRFVPMDVFPSEMLERLEVIKTLTPSMEGDAIGGTMNLVMKSAPDHLVISANLSGGMSNLFSGSRPFVAFNGSPNRQSPAMVNGLNYAATYADFNNKALTSDKNLNAPFNSTAGLTIGDRFLNNKLGVIVSGSYQNIYRGSDSKELTPNAQPSATPLPNSPQFSDAYDRTYSIQTQRLGLHNKIDYKINDKNKLSLYNLYIHQNEYTSRYTSDTLGLGLNSTNLSKQITFENRSQLIQQNIYNSTLHGDHVITNNLRFNWDGVYSSASRHMPDRTDFQYDANKSLNASGAVTNEVDNNTQLTHHWENNRDRDLSAYGNFIYNPTIGGQVIEITVGGLYRNKNRNSDYITYSLTGGKSLLYNNNFNSIPFSFENAGMGIGANNSDLNDNYTLTENDNAEYGQLKFNLLKKLEVLGGVRIENTNLSYETQSALTVTERSANISYTDVLPSVNLKYELTPNQNLRAAYYAALSRPGFGENAPYTRDGEYYTEIGNPHLQHSTADNLDLRYELFPGGADQLLIGTFYKKIHNPIEYFVVRGAGPSAQFVKPQNTDGDATNYGAELQATKFFGTIGFSVNYTYTHSRITTQKLLYYSDPTAGLQQNFVDQTRPLQGQADHVGNASLLYKSSKLGLDMQLAFVYTGDRLAQVSPYANLDFYQHAYDQLDFSFEKRINKHFSFFGKINNITNAASKIYLKYPHTSLDAKQQEFIGNQDIAAQTLVQSDYYKTSFLGGFRYKL</sequence>
<evidence type="ECO:0000256" key="8">
    <source>
        <dbReference type="PROSITE-ProRule" id="PRU01360"/>
    </source>
</evidence>
<comment type="similarity">
    <text evidence="8 9">Belongs to the TonB-dependent receptor family.</text>
</comment>
<dbReference type="InterPro" id="IPR008969">
    <property type="entry name" value="CarboxyPept-like_regulatory"/>
</dbReference>
<evidence type="ECO:0000256" key="4">
    <source>
        <dbReference type="ARBA" id="ARBA00022692"/>
    </source>
</evidence>
<evidence type="ECO:0000259" key="12">
    <source>
        <dbReference type="Pfam" id="PF00593"/>
    </source>
</evidence>
<evidence type="ECO:0000256" key="2">
    <source>
        <dbReference type="ARBA" id="ARBA00022448"/>
    </source>
</evidence>
<dbReference type="Pfam" id="PF07715">
    <property type="entry name" value="Plug"/>
    <property type="match status" value="1"/>
</dbReference>
<keyword evidence="15" id="KW-1185">Reference proteome</keyword>
<evidence type="ECO:0000256" key="10">
    <source>
        <dbReference type="SAM" id="MobiDB-lite"/>
    </source>
</evidence>
<evidence type="ECO:0000256" key="5">
    <source>
        <dbReference type="ARBA" id="ARBA00023077"/>
    </source>
</evidence>
<feature type="chain" id="PRO_5015693637" evidence="11">
    <location>
        <begin position="39"/>
        <end position="953"/>
    </location>
</feature>
<dbReference type="OrthoDB" id="8727862at2"/>
<dbReference type="GO" id="GO:0009279">
    <property type="term" value="C:cell outer membrane"/>
    <property type="evidence" value="ECO:0007669"/>
    <property type="project" value="UniProtKB-SubCell"/>
</dbReference>
<proteinExistence type="inferred from homology"/>
<keyword evidence="6 8" id="KW-0472">Membrane</keyword>
<keyword evidence="2 8" id="KW-0813">Transport</keyword>
<evidence type="ECO:0000256" key="1">
    <source>
        <dbReference type="ARBA" id="ARBA00004571"/>
    </source>
</evidence>
<dbReference type="Proteomes" id="UP000244168">
    <property type="component" value="Unassembled WGS sequence"/>
</dbReference>
<dbReference type="InterPro" id="IPR036942">
    <property type="entry name" value="Beta-barrel_TonB_sf"/>
</dbReference>
<protein>
    <submittedName>
        <fullName evidence="14">TonB-dependent receptor</fullName>
    </submittedName>
</protein>
<evidence type="ECO:0000313" key="15">
    <source>
        <dbReference type="Proteomes" id="UP000244168"/>
    </source>
</evidence>
<feature type="signal peptide" evidence="11">
    <location>
        <begin position="1"/>
        <end position="38"/>
    </location>
</feature>
<evidence type="ECO:0000256" key="6">
    <source>
        <dbReference type="ARBA" id="ARBA00023136"/>
    </source>
</evidence>
<dbReference type="PROSITE" id="PS52016">
    <property type="entry name" value="TONB_DEPENDENT_REC_3"/>
    <property type="match status" value="1"/>
</dbReference>
<keyword evidence="14" id="KW-0675">Receptor</keyword>
<dbReference type="AlphaFoldDB" id="A0A2T5JAG9"/>
<dbReference type="PANTHER" id="PTHR40980">
    <property type="entry name" value="PLUG DOMAIN-CONTAINING PROTEIN"/>
    <property type="match status" value="1"/>
</dbReference>
<dbReference type="SUPFAM" id="SSF56935">
    <property type="entry name" value="Porins"/>
    <property type="match status" value="1"/>
</dbReference>
<keyword evidence="4 8" id="KW-0812">Transmembrane</keyword>
<dbReference type="InterPro" id="IPR037066">
    <property type="entry name" value="Plug_dom_sf"/>
</dbReference>
<evidence type="ECO:0000256" key="11">
    <source>
        <dbReference type="SAM" id="SignalP"/>
    </source>
</evidence>
<dbReference type="Pfam" id="PF00593">
    <property type="entry name" value="TonB_dep_Rec_b-barrel"/>
    <property type="match status" value="1"/>
</dbReference>
<dbReference type="Pfam" id="PF13715">
    <property type="entry name" value="CarbopepD_reg_2"/>
    <property type="match status" value="1"/>
</dbReference>
<dbReference type="InterPro" id="IPR000531">
    <property type="entry name" value="Beta-barrel_TonB"/>
</dbReference>
<keyword evidence="3 8" id="KW-1134">Transmembrane beta strand</keyword>
<keyword evidence="7 8" id="KW-0998">Cell outer membrane</keyword>
<dbReference type="Gene3D" id="2.60.40.1120">
    <property type="entry name" value="Carboxypeptidase-like, regulatory domain"/>
    <property type="match status" value="1"/>
</dbReference>
<evidence type="ECO:0000256" key="7">
    <source>
        <dbReference type="ARBA" id="ARBA00023237"/>
    </source>
</evidence>
<dbReference type="Gene3D" id="2.40.170.20">
    <property type="entry name" value="TonB-dependent receptor, beta-barrel domain"/>
    <property type="match status" value="1"/>
</dbReference>
<keyword evidence="11" id="KW-0732">Signal</keyword>
<comment type="caution">
    <text evidence="14">The sequence shown here is derived from an EMBL/GenBank/DDBJ whole genome shotgun (WGS) entry which is preliminary data.</text>
</comment>
<name>A0A2T5JAG9_9SPHI</name>
<dbReference type="PANTHER" id="PTHR40980:SF4">
    <property type="entry name" value="TONB-DEPENDENT RECEPTOR-LIKE BETA-BARREL DOMAIN-CONTAINING PROTEIN"/>
    <property type="match status" value="1"/>
</dbReference>